<organism evidence="7 8">
    <name type="scientific">Halodesulfovibrio aestuarii</name>
    <dbReference type="NCBI Taxonomy" id="126333"/>
    <lineage>
        <taxon>Bacteria</taxon>
        <taxon>Pseudomonadati</taxon>
        <taxon>Thermodesulfobacteriota</taxon>
        <taxon>Desulfovibrionia</taxon>
        <taxon>Desulfovibrionales</taxon>
        <taxon>Desulfovibrionaceae</taxon>
        <taxon>Halodesulfovibrio</taxon>
    </lineage>
</organism>
<dbReference type="HAMAP" id="MF_01401">
    <property type="entry name" value="MsrA"/>
    <property type="match status" value="1"/>
</dbReference>
<name>A0A8G2CBU8_9BACT</name>
<evidence type="ECO:0000256" key="1">
    <source>
        <dbReference type="ARBA" id="ARBA00023002"/>
    </source>
</evidence>
<evidence type="ECO:0000256" key="4">
    <source>
        <dbReference type="HAMAP-Rule" id="MF_01401"/>
    </source>
</evidence>
<evidence type="ECO:0000313" key="8">
    <source>
        <dbReference type="Proteomes" id="UP000184001"/>
    </source>
</evidence>
<proteinExistence type="inferred from homology"/>
<dbReference type="PANTHER" id="PTHR43774:SF1">
    <property type="entry name" value="PEPTIDE METHIONINE SULFOXIDE REDUCTASE MSRA 2"/>
    <property type="match status" value="1"/>
</dbReference>
<feature type="domain" description="Peptide methionine sulphoxide reductase MsrA" evidence="6">
    <location>
        <begin position="32"/>
        <end position="180"/>
    </location>
</feature>
<dbReference type="EMBL" id="FQZR01000008">
    <property type="protein sequence ID" value="SHJ63514.1"/>
    <property type="molecule type" value="Genomic_DNA"/>
</dbReference>
<dbReference type="AlphaFoldDB" id="A0A8G2CBU8"/>
<comment type="caution">
    <text evidence="7">The sequence shown here is derived from an EMBL/GenBank/DDBJ whole genome shotgun (WGS) entry which is preliminary data.</text>
</comment>
<dbReference type="InterPro" id="IPR036509">
    <property type="entry name" value="Met_Sox_Rdtase_MsrA_sf"/>
</dbReference>
<evidence type="ECO:0000256" key="5">
    <source>
        <dbReference type="SAM" id="SignalP"/>
    </source>
</evidence>
<comment type="catalytic activity">
    <reaction evidence="2 4">
        <text>L-methionyl-[protein] + [thioredoxin]-disulfide + H2O = L-methionyl-(S)-S-oxide-[protein] + [thioredoxin]-dithiol</text>
        <dbReference type="Rhea" id="RHEA:14217"/>
        <dbReference type="Rhea" id="RHEA-COMP:10698"/>
        <dbReference type="Rhea" id="RHEA-COMP:10700"/>
        <dbReference type="Rhea" id="RHEA-COMP:12313"/>
        <dbReference type="Rhea" id="RHEA-COMP:12315"/>
        <dbReference type="ChEBI" id="CHEBI:15377"/>
        <dbReference type="ChEBI" id="CHEBI:16044"/>
        <dbReference type="ChEBI" id="CHEBI:29950"/>
        <dbReference type="ChEBI" id="CHEBI:44120"/>
        <dbReference type="ChEBI" id="CHEBI:50058"/>
        <dbReference type="EC" id="1.8.4.11"/>
    </reaction>
</comment>
<evidence type="ECO:0000313" key="7">
    <source>
        <dbReference type="EMBL" id="SHJ63514.1"/>
    </source>
</evidence>
<keyword evidence="5" id="KW-0732">Signal</keyword>
<dbReference type="GO" id="GO:0008113">
    <property type="term" value="F:peptide-methionine (S)-S-oxide reductase activity"/>
    <property type="evidence" value="ECO:0007669"/>
    <property type="project" value="UniProtKB-UniRule"/>
</dbReference>
<feature type="chain" id="PRO_5034161398" description="Peptide methionine sulfoxide reductase MsrA" evidence="5">
    <location>
        <begin position="27"/>
        <end position="202"/>
    </location>
</feature>
<gene>
    <name evidence="4" type="primary">msrA</name>
    <name evidence="7" type="ORF">SAMN05660830_02902</name>
</gene>
<accession>A0A8G2CBU8</accession>
<dbReference type="EC" id="1.8.4.11" evidence="4"/>
<keyword evidence="1 4" id="KW-0560">Oxidoreductase</keyword>
<dbReference type="SUPFAM" id="SSF55068">
    <property type="entry name" value="Peptide methionine sulfoxide reductase"/>
    <property type="match status" value="1"/>
</dbReference>
<evidence type="ECO:0000256" key="2">
    <source>
        <dbReference type="ARBA" id="ARBA00047806"/>
    </source>
</evidence>
<feature type="signal peptide" evidence="5">
    <location>
        <begin position="1"/>
        <end position="26"/>
    </location>
</feature>
<dbReference type="Proteomes" id="UP000184001">
    <property type="component" value="Unassembled WGS sequence"/>
</dbReference>
<comment type="function">
    <text evidence="4">Has an important function as a repair enzyme for proteins that have been inactivated by oxidation. Catalyzes the reversible oxidation-reduction of methionine sulfoxide in proteins to methionine.</text>
</comment>
<dbReference type="PANTHER" id="PTHR43774">
    <property type="entry name" value="PEPTIDE METHIONINE SULFOXIDE REDUCTASE"/>
    <property type="match status" value="1"/>
</dbReference>
<dbReference type="Pfam" id="PF01625">
    <property type="entry name" value="PMSR"/>
    <property type="match status" value="1"/>
</dbReference>
<sequence length="202" mass="22984">MARYKTNLLALLLVGVMTSFTTQASAAPKASAFFAGGCFWCMQPAFDKVHGVLETVVGYTGGKTIAPTYEQVGTGTTGHFEAIKVVYDPEKVTYEGLLKIFWHNIDPFDDKGQFCDKGPTYLSAIFYTNLTEEKLAEASKKKVEESFKRPVATLIIKANQFWPAETYHQNYYTKNPIRYKFYRYNCRRDARLLDIWGPDSKH</sequence>
<comment type="catalytic activity">
    <reaction evidence="3 4">
        <text>[thioredoxin]-disulfide + L-methionine + H2O = L-methionine (S)-S-oxide + [thioredoxin]-dithiol</text>
        <dbReference type="Rhea" id="RHEA:19993"/>
        <dbReference type="Rhea" id="RHEA-COMP:10698"/>
        <dbReference type="Rhea" id="RHEA-COMP:10700"/>
        <dbReference type="ChEBI" id="CHEBI:15377"/>
        <dbReference type="ChEBI" id="CHEBI:29950"/>
        <dbReference type="ChEBI" id="CHEBI:50058"/>
        <dbReference type="ChEBI" id="CHEBI:57844"/>
        <dbReference type="ChEBI" id="CHEBI:58772"/>
        <dbReference type="EC" id="1.8.4.11"/>
    </reaction>
</comment>
<dbReference type="InterPro" id="IPR002569">
    <property type="entry name" value="Met_Sox_Rdtase_MsrA_dom"/>
</dbReference>
<dbReference type="RefSeq" id="WP_019999502.1">
    <property type="nucleotide sequence ID" value="NZ_CP192219.1"/>
</dbReference>
<comment type="similarity">
    <text evidence="4">Belongs to the MsrA Met sulfoxide reductase family.</text>
</comment>
<reference evidence="7 8" key="1">
    <citation type="submission" date="2016-11" db="EMBL/GenBank/DDBJ databases">
        <authorList>
            <person name="Varghese N."/>
            <person name="Submissions S."/>
        </authorList>
    </citation>
    <scope>NUCLEOTIDE SEQUENCE [LARGE SCALE GENOMIC DNA]</scope>
    <source>
        <strain evidence="7 8">DSM 17919</strain>
    </source>
</reference>
<dbReference type="Gene3D" id="3.30.1060.10">
    <property type="entry name" value="Peptide methionine sulphoxide reductase MsrA"/>
    <property type="match status" value="1"/>
</dbReference>
<protein>
    <recommendedName>
        <fullName evidence="4">Peptide methionine sulfoxide reductase MsrA</fullName>
        <shortName evidence="4">Protein-methionine-S-oxide reductase</shortName>
        <ecNumber evidence="4">1.8.4.11</ecNumber>
    </recommendedName>
    <alternativeName>
        <fullName evidence="4">Peptide-methionine (S)-S-oxide reductase</fullName>
        <shortName evidence="4">Peptide Met(O) reductase</shortName>
    </alternativeName>
</protein>
<evidence type="ECO:0000259" key="6">
    <source>
        <dbReference type="Pfam" id="PF01625"/>
    </source>
</evidence>
<feature type="active site" evidence="4">
    <location>
        <position position="38"/>
    </location>
</feature>
<evidence type="ECO:0000256" key="3">
    <source>
        <dbReference type="ARBA" id="ARBA00048782"/>
    </source>
</evidence>
<dbReference type="NCBIfam" id="TIGR00401">
    <property type="entry name" value="msrA"/>
    <property type="match status" value="1"/>
</dbReference>